<evidence type="ECO:0000313" key="2">
    <source>
        <dbReference type="Proteomes" id="UP001221142"/>
    </source>
</evidence>
<protein>
    <recommendedName>
        <fullName evidence="3">F-box domain-containing protein</fullName>
    </recommendedName>
</protein>
<organism evidence="1 2">
    <name type="scientific">Roridomyces roridus</name>
    <dbReference type="NCBI Taxonomy" id="1738132"/>
    <lineage>
        <taxon>Eukaryota</taxon>
        <taxon>Fungi</taxon>
        <taxon>Dikarya</taxon>
        <taxon>Basidiomycota</taxon>
        <taxon>Agaricomycotina</taxon>
        <taxon>Agaricomycetes</taxon>
        <taxon>Agaricomycetidae</taxon>
        <taxon>Agaricales</taxon>
        <taxon>Marasmiineae</taxon>
        <taxon>Mycenaceae</taxon>
        <taxon>Roridomyces</taxon>
    </lineage>
</organism>
<proteinExistence type="predicted"/>
<dbReference type="PANTHER" id="PTHR38926">
    <property type="entry name" value="F-BOX DOMAIN CONTAINING PROTEIN, EXPRESSED"/>
    <property type="match status" value="1"/>
</dbReference>
<dbReference type="EMBL" id="JARKIF010000007">
    <property type="protein sequence ID" value="KAJ7635268.1"/>
    <property type="molecule type" value="Genomic_DNA"/>
</dbReference>
<evidence type="ECO:0000313" key="1">
    <source>
        <dbReference type="EMBL" id="KAJ7635268.1"/>
    </source>
</evidence>
<gene>
    <name evidence="1" type="ORF">FB45DRAFT_1143404</name>
</gene>
<evidence type="ECO:0008006" key="3">
    <source>
        <dbReference type="Google" id="ProtNLM"/>
    </source>
</evidence>
<dbReference type="InterPro" id="IPR032675">
    <property type="entry name" value="LRR_dom_sf"/>
</dbReference>
<dbReference type="Proteomes" id="UP001221142">
    <property type="component" value="Unassembled WGS sequence"/>
</dbReference>
<accession>A0AAD7C0C3</accession>
<dbReference type="AlphaFoldDB" id="A0AAD7C0C3"/>
<name>A0AAD7C0C3_9AGAR</name>
<dbReference type="SUPFAM" id="SSF52047">
    <property type="entry name" value="RNI-like"/>
    <property type="match status" value="1"/>
</dbReference>
<comment type="caution">
    <text evidence="1">The sequence shown here is derived from an EMBL/GenBank/DDBJ whole genome shotgun (WGS) entry which is preliminary data.</text>
</comment>
<reference evidence="1" key="1">
    <citation type="submission" date="2023-03" db="EMBL/GenBank/DDBJ databases">
        <title>Massive genome expansion in bonnet fungi (Mycena s.s.) driven by repeated elements and novel gene families across ecological guilds.</title>
        <authorList>
            <consortium name="Lawrence Berkeley National Laboratory"/>
            <person name="Harder C.B."/>
            <person name="Miyauchi S."/>
            <person name="Viragh M."/>
            <person name="Kuo A."/>
            <person name="Thoen E."/>
            <person name="Andreopoulos B."/>
            <person name="Lu D."/>
            <person name="Skrede I."/>
            <person name="Drula E."/>
            <person name="Henrissat B."/>
            <person name="Morin E."/>
            <person name="Kohler A."/>
            <person name="Barry K."/>
            <person name="LaButti K."/>
            <person name="Morin E."/>
            <person name="Salamov A."/>
            <person name="Lipzen A."/>
            <person name="Mereny Z."/>
            <person name="Hegedus B."/>
            <person name="Baldrian P."/>
            <person name="Stursova M."/>
            <person name="Weitz H."/>
            <person name="Taylor A."/>
            <person name="Grigoriev I.V."/>
            <person name="Nagy L.G."/>
            <person name="Martin F."/>
            <person name="Kauserud H."/>
        </authorList>
    </citation>
    <scope>NUCLEOTIDE SEQUENCE</scope>
    <source>
        <strain evidence="1">9284</strain>
    </source>
</reference>
<keyword evidence="2" id="KW-1185">Reference proteome</keyword>
<dbReference type="Gene3D" id="3.80.10.10">
    <property type="entry name" value="Ribonuclease Inhibitor"/>
    <property type="match status" value="1"/>
</dbReference>
<dbReference type="PANTHER" id="PTHR38926:SF5">
    <property type="entry name" value="F-BOX AND LEUCINE-RICH REPEAT PROTEIN 6"/>
    <property type="match status" value="1"/>
</dbReference>
<sequence length="468" mass="51735">MATNLCPQCGFDMVHIPTQGDRARLRARLSVLDSVIAALTAERDTLRAQSDGMVYPVLSLPHEITSEIFKSCVAVSSASVMTSDPGRMLRPIVLPRASVAPLLLLRICRQWREIAASTPRLWTSLSILESVPREVVGAWFARAGNLPLDYRLYHNNGSADSLVTDSLLYASRWENVGFRIPLTSVPQFNLVHQPFPHLRKFTFETYHTSTNASIPTPSLAIRCAPLLREVHLSNIPRAVQLDIPWAQLTHLKFNGMDIAQSLSIIAGCSQLQYLDAFTAGATNSILQYLILPRLEKLALHGGRASPGQQPEIIDALVRRSTFPLRVFAVYNGPTTLEHLRLYLHALPPSVTRLVLMCGNYIDSRAMFALLRSPDLFPNLKQLIVNNGDRISGEHYQSFVDVLRGRASVLELADLSLIGPRPLLPRVAVKPSMAVMDQIRVLAAGGMKIRVKTAGQQDANMNVVYDSIG</sequence>